<name>A0A9P0D3C4_9CUCU</name>
<dbReference type="FunFam" id="1.10.238.10:FF:000104">
    <property type="entry name" value="calumenin isoform X1"/>
    <property type="match status" value="1"/>
</dbReference>
<comment type="function">
    <text evidence="9">Probable molecular chaperone assisting protein biosynthesis and transport in the endoplasmic reticulum. Required for the proper biosynthesis and transport of pulmonary surfactant-associated protein A/SP-A, pulmonary surfactant-associated protein D/SP-D and the lipid transporter ABCA3. By regulating both the proper expression and the degradation through the endoplasmic reticulum-associated protein degradation pathway of these proteins plays a crucial role in pulmonary surfactant homeostasis. Has an anti-fibrotic activity by negatively regulating the secretion of type I and type III collagens. This calcium-binding protein also transiently associates with immature PCSK6 and regulates its secretion.</text>
</comment>
<feature type="domain" description="EF-hand" evidence="14">
    <location>
        <begin position="118"/>
        <end position="153"/>
    </location>
</feature>
<evidence type="ECO:0000256" key="9">
    <source>
        <dbReference type="ARBA" id="ARBA00056975"/>
    </source>
</evidence>
<dbReference type="InterPro" id="IPR011992">
    <property type="entry name" value="EF-hand-dom_pair"/>
</dbReference>
<evidence type="ECO:0000256" key="8">
    <source>
        <dbReference type="ARBA" id="ARBA00023186"/>
    </source>
</evidence>
<feature type="chain" id="PRO_5040186345" description="Reticulocalbin-3" evidence="13">
    <location>
        <begin position="22"/>
        <end position="329"/>
    </location>
</feature>
<dbReference type="SMART" id="SM00054">
    <property type="entry name" value="EFh"/>
    <property type="match status" value="5"/>
</dbReference>
<dbReference type="PROSITE" id="PS00018">
    <property type="entry name" value="EF_HAND_1"/>
    <property type="match status" value="5"/>
</dbReference>
<evidence type="ECO:0000256" key="12">
    <source>
        <dbReference type="SAM" id="MobiDB-lite"/>
    </source>
</evidence>
<evidence type="ECO:0000313" key="15">
    <source>
        <dbReference type="EMBL" id="CAH1109106.1"/>
    </source>
</evidence>
<dbReference type="PANTHER" id="PTHR10827:SF95">
    <property type="entry name" value="LD34388P"/>
    <property type="match status" value="1"/>
</dbReference>
<evidence type="ECO:0000256" key="5">
    <source>
        <dbReference type="ARBA" id="ARBA00022824"/>
    </source>
</evidence>
<dbReference type="InterPro" id="IPR018247">
    <property type="entry name" value="EF_Hand_1_Ca_BS"/>
</dbReference>
<keyword evidence="3 13" id="KW-0732">Signal</keyword>
<organism evidence="15 16">
    <name type="scientific">Psylliodes chrysocephalus</name>
    <dbReference type="NCBI Taxonomy" id="3402493"/>
    <lineage>
        <taxon>Eukaryota</taxon>
        <taxon>Metazoa</taxon>
        <taxon>Ecdysozoa</taxon>
        <taxon>Arthropoda</taxon>
        <taxon>Hexapoda</taxon>
        <taxon>Insecta</taxon>
        <taxon>Pterygota</taxon>
        <taxon>Neoptera</taxon>
        <taxon>Endopterygota</taxon>
        <taxon>Coleoptera</taxon>
        <taxon>Polyphaga</taxon>
        <taxon>Cucujiformia</taxon>
        <taxon>Chrysomeloidea</taxon>
        <taxon>Chrysomelidae</taxon>
        <taxon>Galerucinae</taxon>
        <taxon>Alticini</taxon>
        <taxon>Psylliodes</taxon>
    </lineage>
</organism>
<evidence type="ECO:0000256" key="10">
    <source>
        <dbReference type="ARBA" id="ARBA00063143"/>
    </source>
</evidence>
<reference evidence="15" key="1">
    <citation type="submission" date="2022-01" db="EMBL/GenBank/DDBJ databases">
        <authorList>
            <person name="King R."/>
        </authorList>
    </citation>
    <scope>NUCLEOTIDE SEQUENCE</scope>
</reference>
<dbReference type="PROSITE" id="PS50222">
    <property type="entry name" value="EF_HAND_2"/>
    <property type="match status" value="3"/>
</dbReference>
<keyword evidence="2" id="KW-0479">Metal-binding</keyword>
<feature type="region of interest" description="Disordered" evidence="12">
    <location>
        <begin position="34"/>
        <end position="58"/>
    </location>
</feature>
<feature type="signal peptide" evidence="13">
    <location>
        <begin position="1"/>
        <end position="21"/>
    </location>
</feature>
<feature type="domain" description="EF-hand" evidence="14">
    <location>
        <begin position="275"/>
        <end position="310"/>
    </location>
</feature>
<dbReference type="CDD" id="cd16227">
    <property type="entry name" value="EFh_CREC_RCN2_like"/>
    <property type="match status" value="1"/>
</dbReference>
<dbReference type="InterPro" id="IPR002048">
    <property type="entry name" value="EF_hand_dom"/>
</dbReference>
<dbReference type="GO" id="GO:0005509">
    <property type="term" value="F:calcium ion binding"/>
    <property type="evidence" value="ECO:0007669"/>
    <property type="project" value="InterPro"/>
</dbReference>
<evidence type="ECO:0000256" key="11">
    <source>
        <dbReference type="ARBA" id="ARBA00072696"/>
    </source>
</evidence>
<sequence>MYTMCPVLFFFFLILANKINAGVMHSHSNDIHKERESDGAYSPRDHAHYSEDGDEHHSEFDHEAILGSHKDAEEYDHLPPEEAKRRLAILITKMDYNNDSHIDRNELKAWIIRSFKMLSEEEARDRLEDADENHDGKVTWEEYLSDTYGLDSYENNIDLGGENEHLIEEDKTMWKAADTNGDGVLDSQEWISFSHPEEHPIMLPIILEQTLKDKDKDGDGAISFQEYIGNRGGDLGKDELISEKSKFDDTFDKNHDGKLEGNEILSWVVPSNDEIAQEEVDHLFVHSDDNHDDTLSFEEIIEHHDTFVGSEVTDYGDHLHNIHHFEDEL</sequence>
<dbReference type="Pfam" id="PF13499">
    <property type="entry name" value="EF-hand_7"/>
    <property type="match status" value="3"/>
</dbReference>
<evidence type="ECO:0000256" key="3">
    <source>
        <dbReference type="ARBA" id="ARBA00022729"/>
    </source>
</evidence>
<feature type="domain" description="EF-hand" evidence="14">
    <location>
        <begin position="165"/>
        <end position="200"/>
    </location>
</feature>
<dbReference type="EMBL" id="OV651815">
    <property type="protein sequence ID" value="CAH1109106.1"/>
    <property type="molecule type" value="Genomic_DNA"/>
</dbReference>
<comment type="subunit">
    <text evidence="10">Interacts with PCSK6 (immature form including the propeptide); probably involved in the maturation and the secretion of PCSK6.</text>
</comment>
<keyword evidence="16" id="KW-1185">Reference proteome</keyword>
<evidence type="ECO:0000256" key="2">
    <source>
        <dbReference type="ARBA" id="ARBA00022723"/>
    </source>
</evidence>
<dbReference type="PANTHER" id="PTHR10827">
    <property type="entry name" value="RETICULOCALBIN"/>
    <property type="match status" value="1"/>
</dbReference>
<gene>
    <name evidence="15" type="ORF">PSYICH_LOCUS8678</name>
</gene>
<comment type="subcellular location">
    <subcellularLocation>
        <location evidence="1">Endoplasmic reticulum lumen</location>
    </subcellularLocation>
</comment>
<evidence type="ECO:0000256" key="6">
    <source>
        <dbReference type="ARBA" id="ARBA00022837"/>
    </source>
</evidence>
<keyword evidence="8" id="KW-0143">Chaperone</keyword>
<dbReference type="SUPFAM" id="SSF47473">
    <property type="entry name" value="EF-hand"/>
    <property type="match status" value="2"/>
</dbReference>
<dbReference type="Proteomes" id="UP001153636">
    <property type="component" value="Chromosome 3"/>
</dbReference>
<evidence type="ECO:0000313" key="16">
    <source>
        <dbReference type="Proteomes" id="UP001153636"/>
    </source>
</evidence>
<dbReference type="Gene3D" id="1.10.238.10">
    <property type="entry name" value="EF-hand"/>
    <property type="match status" value="3"/>
</dbReference>
<evidence type="ECO:0000256" key="7">
    <source>
        <dbReference type="ARBA" id="ARBA00023180"/>
    </source>
</evidence>
<protein>
    <recommendedName>
        <fullName evidence="11">Reticulocalbin-3</fullName>
    </recommendedName>
</protein>
<keyword evidence="7" id="KW-0325">Glycoprotein</keyword>
<proteinExistence type="predicted"/>
<keyword evidence="6" id="KW-0106">Calcium</keyword>
<dbReference type="OrthoDB" id="293868at2759"/>
<evidence type="ECO:0000256" key="1">
    <source>
        <dbReference type="ARBA" id="ARBA00004319"/>
    </source>
</evidence>
<keyword evidence="4" id="KW-0677">Repeat</keyword>
<dbReference type="AlphaFoldDB" id="A0A9P0D3C4"/>
<evidence type="ECO:0000259" key="14">
    <source>
        <dbReference type="PROSITE" id="PS50222"/>
    </source>
</evidence>
<dbReference type="GO" id="GO:0005788">
    <property type="term" value="C:endoplasmic reticulum lumen"/>
    <property type="evidence" value="ECO:0007669"/>
    <property type="project" value="UniProtKB-SubCell"/>
</dbReference>
<dbReference type="GO" id="GO:0015031">
    <property type="term" value="P:protein transport"/>
    <property type="evidence" value="ECO:0007669"/>
    <property type="project" value="UniProtKB-ARBA"/>
</dbReference>
<evidence type="ECO:0000256" key="4">
    <source>
        <dbReference type="ARBA" id="ARBA00022737"/>
    </source>
</evidence>
<accession>A0A9P0D3C4</accession>
<keyword evidence="5" id="KW-0256">Endoplasmic reticulum</keyword>
<evidence type="ECO:0000256" key="13">
    <source>
        <dbReference type="SAM" id="SignalP"/>
    </source>
</evidence>